<dbReference type="InterPro" id="IPR012337">
    <property type="entry name" value="RNaseH-like_sf"/>
</dbReference>
<dbReference type="Proteomes" id="UP001497522">
    <property type="component" value="Chromosome 6"/>
</dbReference>
<evidence type="ECO:0000313" key="3">
    <source>
        <dbReference type="EMBL" id="CAK9877888.1"/>
    </source>
</evidence>
<organism evidence="3 4">
    <name type="scientific">Sphagnum jensenii</name>
    <dbReference type="NCBI Taxonomy" id="128206"/>
    <lineage>
        <taxon>Eukaryota</taxon>
        <taxon>Viridiplantae</taxon>
        <taxon>Streptophyta</taxon>
        <taxon>Embryophyta</taxon>
        <taxon>Bryophyta</taxon>
        <taxon>Sphagnophytina</taxon>
        <taxon>Sphagnopsida</taxon>
        <taxon>Sphagnales</taxon>
        <taxon>Sphagnaceae</taxon>
        <taxon>Sphagnum</taxon>
    </lineage>
</organism>
<sequence>MGSPAYGVVDSEELAGPFRFWDFVKFAFKGLRLARLALFILSIVTNTATCERLSSELMQIHTARHNRLKPDKVKKLNIVRQVICKNIAIKLQSQEVNTSTPGHIIEAKGRKIMGVVDDGDQEKAVDVRMEEERIEQKEDDQE</sequence>
<keyword evidence="4" id="KW-1185">Reference proteome</keyword>
<dbReference type="SUPFAM" id="SSF53098">
    <property type="entry name" value="Ribonuclease H-like"/>
    <property type="match status" value="1"/>
</dbReference>
<feature type="domain" description="HAT C-terminal dimerisation" evidence="2">
    <location>
        <begin position="20"/>
        <end position="81"/>
    </location>
</feature>
<dbReference type="InterPro" id="IPR008906">
    <property type="entry name" value="HATC_C_dom"/>
</dbReference>
<gene>
    <name evidence="3" type="ORF">CSSPJE1EN2_LOCUS19713</name>
</gene>
<evidence type="ECO:0000259" key="2">
    <source>
        <dbReference type="Pfam" id="PF05699"/>
    </source>
</evidence>
<accession>A0ABP1BPG9</accession>
<dbReference type="Pfam" id="PF05699">
    <property type="entry name" value="Dimer_Tnp_hAT"/>
    <property type="match status" value="1"/>
</dbReference>
<name>A0ABP1BPG9_9BRYO</name>
<evidence type="ECO:0000313" key="4">
    <source>
        <dbReference type="Proteomes" id="UP001497522"/>
    </source>
</evidence>
<evidence type="ECO:0000256" key="1">
    <source>
        <dbReference type="SAM" id="MobiDB-lite"/>
    </source>
</evidence>
<proteinExistence type="predicted"/>
<feature type="region of interest" description="Disordered" evidence="1">
    <location>
        <begin position="121"/>
        <end position="142"/>
    </location>
</feature>
<feature type="compositionally biased region" description="Basic and acidic residues" evidence="1">
    <location>
        <begin position="121"/>
        <end position="136"/>
    </location>
</feature>
<reference evidence="3" key="1">
    <citation type="submission" date="2024-03" db="EMBL/GenBank/DDBJ databases">
        <authorList>
            <consortium name="ELIXIR-Norway"/>
            <consortium name="Elixir Norway"/>
        </authorList>
    </citation>
    <scope>NUCLEOTIDE SEQUENCE</scope>
</reference>
<dbReference type="EMBL" id="OZ023707">
    <property type="protein sequence ID" value="CAK9877888.1"/>
    <property type="molecule type" value="Genomic_DNA"/>
</dbReference>
<protein>
    <recommendedName>
        <fullName evidence="2">HAT C-terminal dimerisation domain-containing protein</fullName>
    </recommendedName>
</protein>